<organism evidence="1 2">
    <name type="scientific">Pseudomonas caricapapayae</name>
    <dbReference type="NCBI Taxonomy" id="46678"/>
    <lineage>
        <taxon>Bacteria</taxon>
        <taxon>Pseudomonadati</taxon>
        <taxon>Pseudomonadota</taxon>
        <taxon>Gammaproteobacteria</taxon>
        <taxon>Pseudomonadales</taxon>
        <taxon>Pseudomonadaceae</taxon>
        <taxon>Pseudomonas</taxon>
    </lineage>
</organism>
<feature type="non-terminal residue" evidence="1">
    <location>
        <position position="1"/>
    </location>
</feature>
<accession>A0ACC7M5E2</accession>
<evidence type="ECO:0000313" key="1">
    <source>
        <dbReference type="EMBL" id="MFJ1340322.1"/>
    </source>
</evidence>
<protein>
    <submittedName>
        <fullName evidence="1">Uncharacterized protein</fullName>
    </submittedName>
</protein>
<reference evidence="1" key="1">
    <citation type="submission" date="2024-10" db="EMBL/GenBank/DDBJ databases">
        <title>Aeromonas and Pseudomonas from the Cagarras Archipelago, Rio de Janeiro, Brazil.</title>
        <authorList>
            <person name="Canellas A.L.B."/>
            <person name="Laport M.S."/>
        </authorList>
    </citation>
    <scope>NUCLEOTIDE SEQUENCE</scope>
    <source>
        <strain evidence="1">ACP-7</strain>
    </source>
</reference>
<gene>
    <name evidence="1" type="ORF">ACIKP7_19560</name>
</gene>
<comment type="caution">
    <text evidence="1">The sequence shown here is derived from an EMBL/GenBank/DDBJ whole genome shotgun (WGS) entry which is preliminary data.</text>
</comment>
<dbReference type="EMBL" id="JBIUGF010000072">
    <property type="protein sequence ID" value="MFJ1340322.1"/>
    <property type="molecule type" value="Genomic_DNA"/>
</dbReference>
<name>A0ACC7M5E2_9PSED</name>
<sequence>GADLSAMGRSATPKIGTALQSIADKSAPTARMKDVSWAKHLLSQLTNSIKETCDTVPQLTESGVCR</sequence>
<dbReference type="Proteomes" id="UP001615411">
    <property type="component" value="Unassembled WGS sequence"/>
</dbReference>
<keyword evidence="2" id="KW-1185">Reference proteome</keyword>
<evidence type="ECO:0000313" key="2">
    <source>
        <dbReference type="Proteomes" id="UP001615411"/>
    </source>
</evidence>
<proteinExistence type="predicted"/>